<protein>
    <submittedName>
        <fullName evidence="1">Uncharacterized protein</fullName>
    </submittedName>
</protein>
<evidence type="ECO:0000313" key="1">
    <source>
        <dbReference type="EMBL" id="KAL0917721.1"/>
    </source>
</evidence>
<comment type="caution">
    <text evidence="1">The sequence shown here is derived from an EMBL/GenBank/DDBJ whole genome shotgun (WGS) entry which is preliminary data.</text>
</comment>
<dbReference type="Proteomes" id="UP001552299">
    <property type="component" value="Unassembled WGS sequence"/>
</dbReference>
<organism evidence="1 2">
    <name type="scientific">Dendrobium thyrsiflorum</name>
    <name type="common">Pinecone-like raceme dendrobium</name>
    <name type="synonym">Orchid</name>
    <dbReference type="NCBI Taxonomy" id="117978"/>
    <lineage>
        <taxon>Eukaryota</taxon>
        <taxon>Viridiplantae</taxon>
        <taxon>Streptophyta</taxon>
        <taxon>Embryophyta</taxon>
        <taxon>Tracheophyta</taxon>
        <taxon>Spermatophyta</taxon>
        <taxon>Magnoliopsida</taxon>
        <taxon>Liliopsida</taxon>
        <taxon>Asparagales</taxon>
        <taxon>Orchidaceae</taxon>
        <taxon>Epidendroideae</taxon>
        <taxon>Malaxideae</taxon>
        <taxon>Dendrobiinae</taxon>
        <taxon>Dendrobium</taxon>
    </lineage>
</organism>
<accession>A0ABD0V562</accession>
<proteinExistence type="predicted"/>
<reference evidence="1 2" key="1">
    <citation type="journal article" date="2024" name="Plant Biotechnol. J.">
        <title>Dendrobium thyrsiflorum genome and its molecular insights into genes involved in important horticultural traits.</title>
        <authorList>
            <person name="Chen B."/>
            <person name="Wang J.Y."/>
            <person name="Zheng P.J."/>
            <person name="Li K.L."/>
            <person name="Liang Y.M."/>
            <person name="Chen X.F."/>
            <person name="Zhang C."/>
            <person name="Zhao X."/>
            <person name="He X."/>
            <person name="Zhang G.Q."/>
            <person name="Liu Z.J."/>
            <person name="Xu Q."/>
        </authorList>
    </citation>
    <scope>NUCLEOTIDE SEQUENCE [LARGE SCALE GENOMIC DNA]</scope>
    <source>
        <strain evidence="1">GZMU011</strain>
    </source>
</reference>
<evidence type="ECO:0000313" key="2">
    <source>
        <dbReference type="Proteomes" id="UP001552299"/>
    </source>
</evidence>
<gene>
    <name evidence="1" type="ORF">M5K25_012805</name>
</gene>
<dbReference type="AlphaFoldDB" id="A0ABD0V562"/>
<dbReference type="EMBL" id="JANQDX010000010">
    <property type="protein sequence ID" value="KAL0917721.1"/>
    <property type="molecule type" value="Genomic_DNA"/>
</dbReference>
<name>A0ABD0V562_DENTH</name>
<keyword evidence="2" id="KW-1185">Reference proteome</keyword>
<sequence length="260" mass="29490">MKTFYRDIFASFSETMRSNGEEQIKSGQNLGEEVAEKAEEDENERVVQHHEESCRSVSPVRVCTISPLLVFLLSTHLRQTLMRVLLSPPRFIIKQTNLGSVWHPYFSQNVLCPHQVVVKKDIGSLPEKEEWIGSLPEKEEWSGSLPEEEVAFAERLEGTAVLCRRRKRLPLPEEGWKEQRFSAGGRVCSGEKGYQFSARERRVDRFSAGEGRVERFSAGGRGCLCRKVGRNSGSLPEEEEVAFAGGRLEGTTVLYRRKSL</sequence>